<reference evidence="1" key="1">
    <citation type="journal article" date="2019" name="Sci. Rep.">
        <title>Draft genome of Tanacetum cinerariifolium, the natural source of mosquito coil.</title>
        <authorList>
            <person name="Yamashiro T."/>
            <person name="Shiraishi A."/>
            <person name="Satake H."/>
            <person name="Nakayama K."/>
        </authorList>
    </citation>
    <scope>NUCLEOTIDE SEQUENCE</scope>
</reference>
<protein>
    <submittedName>
        <fullName evidence="1">Uncharacterized protein</fullName>
    </submittedName>
</protein>
<accession>A0A699GJ04</accession>
<dbReference type="EMBL" id="BKCJ010000051">
    <property type="protein sequence ID" value="GEU29212.1"/>
    <property type="molecule type" value="Genomic_DNA"/>
</dbReference>
<name>A0A699GJ04_TANCI</name>
<organism evidence="1">
    <name type="scientific">Tanacetum cinerariifolium</name>
    <name type="common">Dalmatian daisy</name>
    <name type="synonym">Chrysanthemum cinerariifolium</name>
    <dbReference type="NCBI Taxonomy" id="118510"/>
    <lineage>
        <taxon>Eukaryota</taxon>
        <taxon>Viridiplantae</taxon>
        <taxon>Streptophyta</taxon>
        <taxon>Embryophyta</taxon>
        <taxon>Tracheophyta</taxon>
        <taxon>Spermatophyta</taxon>
        <taxon>Magnoliopsida</taxon>
        <taxon>eudicotyledons</taxon>
        <taxon>Gunneridae</taxon>
        <taxon>Pentapetalae</taxon>
        <taxon>asterids</taxon>
        <taxon>campanulids</taxon>
        <taxon>Asterales</taxon>
        <taxon>Asteraceae</taxon>
        <taxon>Asteroideae</taxon>
        <taxon>Anthemideae</taxon>
        <taxon>Anthemidinae</taxon>
        <taxon>Tanacetum</taxon>
    </lineage>
</organism>
<gene>
    <name evidence="1" type="ORF">Tci_001190</name>
</gene>
<sequence length="245" mass="27183">MSCSCFGKANDIVDVGYGETLWAKGRVKIKGDGSCRTKSCLTVSDRVHAMLRSRQGRFMSCLGTFRVFERHIHALHNFLANVMNPDNLLLLAYSFKARKINFQNVKMLSDCRVTHVVCNRVATDGTKINGNGHVDVSDRVVLVGCSRVVGLAGGFGCGVKCLRSNQNSLLAIWVQWKDDRDLESLTSTTLQAQFHKATFSSRYVLLGWDDAECGRMVESENHSPQQPLHVHPGSGLMKAHFITSH</sequence>
<comment type="caution">
    <text evidence="1">The sequence shown here is derived from an EMBL/GenBank/DDBJ whole genome shotgun (WGS) entry which is preliminary data.</text>
</comment>
<proteinExistence type="predicted"/>
<dbReference type="AlphaFoldDB" id="A0A699GJ04"/>
<evidence type="ECO:0000313" key="1">
    <source>
        <dbReference type="EMBL" id="GEU29212.1"/>
    </source>
</evidence>